<feature type="region of interest" description="Disordered" evidence="2">
    <location>
        <begin position="537"/>
        <end position="557"/>
    </location>
</feature>
<dbReference type="PANTHER" id="PTHR37028">
    <property type="entry name" value="UNNAMED PRODUCT-RELATED"/>
    <property type="match status" value="1"/>
</dbReference>
<feature type="compositionally biased region" description="Basic and acidic residues" evidence="2">
    <location>
        <begin position="229"/>
        <end position="254"/>
    </location>
</feature>
<feature type="compositionally biased region" description="Basic and acidic residues" evidence="2">
    <location>
        <begin position="195"/>
        <end position="213"/>
    </location>
</feature>
<feature type="compositionally biased region" description="Basic and acidic residues" evidence="2">
    <location>
        <begin position="263"/>
        <end position="274"/>
    </location>
</feature>
<accession>A0A2P6MP68</accession>
<evidence type="ECO:0000313" key="3">
    <source>
        <dbReference type="EMBL" id="PRP73509.1"/>
    </source>
</evidence>
<comment type="caution">
    <text evidence="3">The sequence shown here is derived from an EMBL/GenBank/DDBJ whole genome shotgun (WGS) entry which is preliminary data.</text>
</comment>
<reference evidence="3 4" key="1">
    <citation type="journal article" date="2018" name="Genome Biol. Evol.">
        <title>Multiple Roots of Fruiting Body Formation in Amoebozoa.</title>
        <authorList>
            <person name="Hillmann F."/>
            <person name="Forbes G."/>
            <person name="Novohradska S."/>
            <person name="Ferling I."/>
            <person name="Riege K."/>
            <person name="Groth M."/>
            <person name="Westermann M."/>
            <person name="Marz M."/>
            <person name="Spaller T."/>
            <person name="Winckler T."/>
            <person name="Schaap P."/>
            <person name="Glockner G."/>
        </authorList>
    </citation>
    <scope>NUCLEOTIDE SEQUENCE [LARGE SCALE GENOMIC DNA]</scope>
    <source>
        <strain evidence="3 4">Jena</strain>
    </source>
</reference>
<keyword evidence="1" id="KW-0175">Coiled coil</keyword>
<name>A0A2P6MP68_9EUKA</name>
<evidence type="ECO:0000256" key="2">
    <source>
        <dbReference type="SAM" id="MobiDB-lite"/>
    </source>
</evidence>
<dbReference type="InParanoid" id="A0A2P6MP68"/>
<dbReference type="EMBL" id="MDYQ01000599">
    <property type="protein sequence ID" value="PRP73509.1"/>
    <property type="molecule type" value="Genomic_DNA"/>
</dbReference>
<dbReference type="PANTHER" id="PTHR37028:SF4">
    <property type="entry name" value="ALMS MOTIF DOMAIN-CONTAINING PROTEIN"/>
    <property type="match status" value="1"/>
</dbReference>
<protein>
    <submittedName>
        <fullName evidence="3">Uncharacterized protein</fullName>
    </submittedName>
</protein>
<feature type="compositionally biased region" description="Basic and acidic residues" evidence="2">
    <location>
        <begin position="537"/>
        <end position="551"/>
    </location>
</feature>
<keyword evidence="4" id="KW-1185">Reference proteome</keyword>
<sequence>MASQESIAWKLREDRRQSLMRACEDDRLDIPEEVKPKTSQTDRRAELLRQLGIVNAEPKYQAFRNTQRQNIMERTGVDKLLLHHQPQDEEEEEKENASPQPPQSAAERARAEYHAAVKALGVAKQKPQDSPIEPPQQLSSSAQRRKELLKRLKESHHPKLSLAQEPPPLKPNPDAHEVRSRLSFLAQSKYPMRVQRAEKRMEEEEKEQIEKCTFRPAIHPAPPRPPDVLGRDTHDASGTEATHEKTNEGRKSSDIGRSASQRLYEEAEKLSAEKERARRENILSRERKYQFTPHIDVSRVEKFIDMSKHKPIHMRVNEIVREKKKAEEETAQQYVVEHPFAPQINPKSTNMVDGTARDDIVSRLHSRKKTLSARSVKHMDEINEEFEREHTFAPKVNQMSERLADNMFYGMEIAFIQRQELFRAAKRKREEETEHNLRIQYTHHPMVSETSDLLTKLKRLEKFGEEEETWEERASRLSREDSKKKLDKQKAIQEEYISQFSFQPTLSEESKKITANHHRTLNDMVRYPEKEKKLREARERKEEKFTTEHPFRPSLGRTGKFGESYRLDGKETRDLVVKMEAYEINRQKKLDRSRKQTRDNNDKECTFTPTVNPASTVLNITDASQLNNHLHKVEAARRLANEQREREERAFLTNVVDNPLRSQPFTIPKPFNLSNPTRRDYASMYLQKK</sequence>
<organism evidence="3 4">
    <name type="scientific">Planoprotostelium fungivorum</name>
    <dbReference type="NCBI Taxonomy" id="1890364"/>
    <lineage>
        <taxon>Eukaryota</taxon>
        <taxon>Amoebozoa</taxon>
        <taxon>Evosea</taxon>
        <taxon>Variosea</taxon>
        <taxon>Cavosteliida</taxon>
        <taxon>Cavosteliaceae</taxon>
        <taxon>Planoprotostelium</taxon>
    </lineage>
</organism>
<proteinExistence type="predicted"/>
<dbReference type="Proteomes" id="UP000241769">
    <property type="component" value="Unassembled WGS sequence"/>
</dbReference>
<feature type="coiled-coil region" evidence="1">
    <location>
        <begin position="623"/>
        <end position="650"/>
    </location>
</feature>
<dbReference type="AlphaFoldDB" id="A0A2P6MP68"/>
<feature type="region of interest" description="Disordered" evidence="2">
    <location>
        <begin position="74"/>
        <end position="274"/>
    </location>
</feature>
<feature type="compositionally biased region" description="Basic and acidic residues" evidence="2">
    <location>
        <begin position="75"/>
        <end position="87"/>
    </location>
</feature>
<evidence type="ECO:0000313" key="4">
    <source>
        <dbReference type="Proteomes" id="UP000241769"/>
    </source>
</evidence>
<gene>
    <name evidence="3" type="ORF">PROFUN_02518</name>
</gene>
<feature type="compositionally biased region" description="Basic and acidic residues" evidence="2">
    <location>
        <begin position="144"/>
        <end position="157"/>
    </location>
</feature>
<evidence type="ECO:0000256" key="1">
    <source>
        <dbReference type="SAM" id="Coils"/>
    </source>
</evidence>